<dbReference type="EMBL" id="BSXW01000404">
    <property type="protein sequence ID" value="GMF21320.1"/>
    <property type="molecule type" value="Genomic_DNA"/>
</dbReference>
<protein>
    <recommendedName>
        <fullName evidence="4">glutathione-disulfide reductase</fullName>
        <ecNumber evidence="4">1.8.1.7</ecNumber>
    </recommendedName>
</protein>
<dbReference type="InterPro" id="IPR036188">
    <property type="entry name" value="FAD/NAD-bd_sf"/>
</dbReference>
<dbReference type="GO" id="GO:0045454">
    <property type="term" value="P:cell redox homeostasis"/>
    <property type="evidence" value="ECO:0007669"/>
    <property type="project" value="InterPro"/>
</dbReference>
<dbReference type="GO" id="GO:0005829">
    <property type="term" value="C:cytosol"/>
    <property type="evidence" value="ECO:0007669"/>
    <property type="project" value="TreeGrafter"/>
</dbReference>
<keyword evidence="13" id="KW-1185">Reference proteome</keyword>
<evidence type="ECO:0000256" key="7">
    <source>
        <dbReference type="ARBA" id="ARBA00023002"/>
    </source>
</evidence>
<dbReference type="Gene3D" id="3.50.50.60">
    <property type="entry name" value="FAD/NAD(P)-binding domain"/>
    <property type="match status" value="2"/>
</dbReference>
<evidence type="ECO:0000256" key="8">
    <source>
        <dbReference type="ARBA" id="ARBA00023157"/>
    </source>
</evidence>
<dbReference type="InterPro" id="IPR023753">
    <property type="entry name" value="FAD/NAD-binding_dom"/>
</dbReference>
<evidence type="ECO:0000313" key="12">
    <source>
        <dbReference type="EMBL" id="GMF21320.1"/>
    </source>
</evidence>
<dbReference type="FunFam" id="3.30.390.30:FF:000003">
    <property type="entry name" value="Glutathione reductase"/>
    <property type="match status" value="1"/>
</dbReference>
<dbReference type="InterPro" id="IPR004099">
    <property type="entry name" value="Pyr_nucl-diS_OxRdtase_dimer"/>
</dbReference>
<sequence>MDELTNSTGKELCIDSDGFFELETLPKKVAVVGAGYIAVELAGVLNALGSDTSIFCRKEGVLRSFDDAMAKDGIHLQPHSNITSVKQADDGTKTLVLADGSECSGYDVVIYAAGRVPLTANLQLDNAGVTTDKHGFIQVNEFQETSNPKVLAVGDVCGTPALTPVAIAAGRRLSDRLFGGMKDAKVSYDNIPTVVFSHPPIGTIGLTEEQARQKYGDDEIKVYTSRFVNMYYGLINEVDEATGESKDKPKTAMKLVCAGKDEKVVGLHMIGMAADEILQGFGVAVKMGATKADFDNCVAIHPTAGEELVTLLPWGLSGRD</sequence>
<evidence type="ECO:0000313" key="13">
    <source>
        <dbReference type="Proteomes" id="UP001165083"/>
    </source>
</evidence>
<evidence type="ECO:0000256" key="1">
    <source>
        <dbReference type="ARBA" id="ARBA00001974"/>
    </source>
</evidence>
<dbReference type="PRINTS" id="PR00368">
    <property type="entry name" value="FADPNR"/>
</dbReference>
<organism evidence="12 13">
    <name type="scientific">Phytophthora lilii</name>
    <dbReference type="NCBI Taxonomy" id="2077276"/>
    <lineage>
        <taxon>Eukaryota</taxon>
        <taxon>Sar</taxon>
        <taxon>Stramenopiles</taxon>
        <taxon>Oomycota</taxon>
        <taxon>Peronosporomycetes</taxon>
        <taxon>Peronosporales</taxon>
        <taxon>Peronosporaceae</taxon>
        <taxon>Phytophthora</taxon>
    </lineage>
</organism>
<dbReference type="Pfam" id="PF02852">
    <property type="entry name" value="Pyr_redox_dim"/>
    <property type="match status" value="1"/>
</dbReference>
<dbReference type="OrthoDB" id="5956163at2759"/>
<dbReference type="Pfam" id="PF07992">
    <property type="entry name" value="Pyr_redox_2"/>
    <property type="match status" value="1"/>
</dbReference>
<comment type="caution">
    <text evidence="12">The sequence shown here is derived from an EMBL/GenBank/DDBJ whole genome shotgun (WGS) entry which is preliminary data.</text>
</comment>
<dbReference type="PRINTS" id="PR00411">
    <property type="entry name" value="PNDRDTASEI"/>
</dbReference>
<name>A0A9W6WY46_9STRA</name>
<evidence type="ECO:0000256" key="2">
    <source>
        <dbReference type="ARBA" id="ARBA00007532"/>
    </source>
</evidence>
<evidence type="ECO:0000259" key="10">
    <source>
        <dbReference type="Pfam" id="PF02852"/>
    </source>
</evidence>
<keyword evidence="6" id="KW-0274">FAD</keyword>
<dbReference type="AlphaFoldDB" id="A0A9W6WY46"/>
<comment type="cofactor">
    <cofactor evidence="1">
        <name>FAD</name>
        <dbReference type="ChEBI" id="CHEBI:57692"/>
    </cofactor>
</comment>
<dbReference type="GO" id="GO:0050660">
    <property type="term" value="F:flavin adenine dinucleotide binding"/>
    <property type="evidence" value="ECO:0007669"/>
    <property type="project" value="InterPro"/>
</dbReference>
<keyword evidence="5" id="KW-0285">Flavoprotein</keyword>
<dbReference type="GO" id="GO:0005739">
    <property type="term" value="C:mitochondrion"/>
    <property type="evidence" value="ECO:0007669"/>
    <property type="project" value="TreeGrafter"/>
</dbReference>
<feature type="domain" description="FAD/NAD(P)-binding" evidence="11">
    <location>
        <begin position="14"/>
        <end position="170"/>
    </location>
</feature>
<dbReference type="PANTHER" id="PTHR42737">
    <property type="entry name" value="GLUTATHIONE REDUCTASE"/>
    <property type="match status" value="1"/>
</dbReference>
<evidence type="ECO:0000256" key="3">
    <source>
        <dbReference type="ARBA" id="ARBA00011738"/>
    </source>
</evidence>
<dbReference type="PANTHER" id="PTHR42737:SF2">
    <property type="entry name" value="GLUTATHIONE REDUCTASE"/>
    <property type="match status" value="1"/>
</dbReference>
<dbReference type="SUPFAM" id="SSF55424">
    <property type="entry name" value="FAD/NAD-linked reductases, dimerisation (C-terminal) domain"/>
    <property type="match status" value="1"/>
</dbReference>
<feature type="domain" description="Pyridine nucleotide-disulphide oxidoreductase dimerisation" evidence="10">
    <location>
        <begin position="191"/>
        <end position="310"/>
    </location>
</feature>
<dbReference type="GO" id="GO:0034599">
    <property type="term" value="P:cellular response to oxidative stress"/>
    <property type="evidence" value="ECO:0007669"/>
    <property type="project" value="TreeGrafter"/>
</dbReference>
<dbReference type="Gene3D" id="3.30.390.30">
    <property type="match status" value="1"/>
</dbReference>
<reference evidence="12" key="1">
    <citation type="submission" date="2023-04" db="EMBL/GenBank/DDBJ databases">
        <title>Phytophthora lilii NBRC 32176.</title>
        <authorList>
            <person name="Ichikawa N."/>
            <person name="Sato H."/>
            <person name="Tonouchi N."/>
        </authorList>
    </citation>
    <scope>NUCLEOTIDE SEQUENCE</scope>
    <source>
        <strain evidence="12">NBRC 32176</strain>
    </source>
</reference>
<comment type="subunit">
    <text evidence="3">Homodimer.</text>
</comment>
<evidence type="ECO:0000256" key="5">
    <source>
        <dbReference type="ARBA" id="ARBA00022630"/>
    </source>
</evidence>
<accession>A0A9W6WY46</accession>
<keyword evidence="8" id="KW-1015">Disulfide bond</keyword>
<evidence type="ECO:0000259" key="11">
    <source>
        <dbReference type="Pfam" id="PF07992"/>
    </source>
</evidence>
<evidence type="ECO:0000256" key="4">
    <source>
        <dbReference type="ARBA" id="ARBA00012607"/>
    </source>
</evidence>
<evidence type="ECO:0000256" key="6">
    <source>
        <dbReference type="ARBA" id="ARBA00022827"/>
    </source>
</evidence>
<keyword evidence="7" id="KW-0560">Oxidoreductase</keyword>
<dbReference type="InterPro" id="IPR046952">
    <property type="entry name" value="GSHR/TRXR-like"/>
</dbReference>
<dbReference type="GO" id="GO:0004362">
    <property type="term" value="F:glutathione-disulfide reductase (NADPH) activity"/>
    <property type="evidence" value="ECO:0007669"/>
    <property type="project" value="UniProtKB-EC"/>
</dbReference>
<dbReference type="FunFam" id="3.50.50.60:FF:000235">
    <property type="entry name" value="Glutathione reductase"/>
    <property type="match status" value="1"/>
</dbReference>
<proteinExistence type="inferred from homology"/>
<dbReference type="SUPFAM" id="SSF51905">
    <property type="entry name" value="FAD/NAD(P)-binding domain"/>
    <property type="match status" value="1"/>
</dbReference>
<gene>
    <name evidence="12" type="ORF">Plil01_000840600</name>
</gene>
<dbReference type="Proteomes" id="UP001165083">
    <property type="component" value="Unassembled WGS sequence"/>
</dbReference>
<keyword evidence="9" id="KW-0676">Redox-active center</keyword>
<comment type="similarity">
    <text evidence="2">Belongs to the class-I pyridine nucleotide-disulfide oxidoreductase family.</text>
</comment>
<dbReference type="GO" id="GO:0006749">
    <property type="term" value="P:glutathione metabolic process"/>
    <property type="evidence" value="ECO:0007669"/>
    <property type="project" value="TreeGrafter"/>
</dbReference>
<dbReference type="InterPro" id="IPR016156">
    <property type="entry name" value="FAD/NAD-linked_Rdtase_dimer_sf"/>
</dbReference>
<evidence type="ECO:0000256" key="9">
    <source>
        <dbReference type="ARBA" id="ARBA00023284"/>
    </source>
</evidence>
<dbReference type="EC" id="1.8.1.7" evidence="4"/>